<comment type="caution">
    <text evidence="7">The sequence shown here is derived from an EMBL/GenBank/DDBJ whole genome shotgun (WGS) entry which is preliminary data.</text>
</comment>
<dbReference type="SMART" id="SM00248">
    <property type="entry name" value="ANK"/>
    <property type="match status" value="2"/>
</dbReference>
<feature type="compositionally biased region" description="Low complexity" evidence="5">
    <location>
        <begin position="1643"/>
        <end position="1671"/>
    </location>
</feature>
<feature type="compositionally biased region" description="Low complexity" evidence="5">
    <location>
        <begin position="1465"/>
        <end position="1481"/>
    </location>
</feature>
<evidence type="ECO:0000256" key="3">
    <source>
        <dbReference type="PROSITE-ProRule" id="PRU00023"/>
    </source>
</evidence>
<dbReference type="PANTHER" id="PTHR45670">
    <property type="entry name" value="E3 UBIQUITIN-PROTEIN LIGASE TRIP12"/>
    <property type="match status" value="1"/>
</dbReference>
<dbReference type="InterPro" id="IPR010606">
    <property type="entry name" value="Mib_Herc2"/>
</dbReference>
<dbReference type="Pfam" id="PF07738">
    <property type="entry name" value="Sad1_UNC"/>
    <property type="match status" value="1"/>
</dbReference>
<evidence type="ECO:0000256" key="2">
    <source>
        <dbReference type="ARBA" id="ARBA00022679"/>
    </source>
</evidence>
<sequence length="1692" mass="185749">MKSMMADPDPETLLEWLNSGLGDERDMQLIALEQLCMLLLMSDNVDRCFESCPPRTFLPALCRIFLDEQAPENVLEVTARAITYYLDVSAECTRRIVAIEGAVKAICNRLVVAELSSRTSKDLAEQCVKVLELICTREAGAVFDASGLSCILPFIRDNGQRVHKDTLHSAMAVVSRLCTKMEPADAQLPTCVSALSTLLRHEDSHVADGALRCFASVADRFTRRGVDPAPLAQHGLVNELLSRLSNAAGPATASGTQTTPGKASSTNNAAAAAPDSKANAASVSTIISLLSTLCRGSPTITHDLLRSELLDAIEKSLKGDERCALDSMRLVDLLLVLLFEGRRALGKSGGSSSGQLMPRIRRMDSAAEKSHRQLIDCIRSKDTDALIEAIENGGVEVNFMDDVGQTLLNWASAFGTQEMVEYLCDKGADVNKGQRSSSLHYAACFGRPAIAKNAARQGRERADEGHREVAAILQSPGEWMIPVDKDRARKSESDSEDMIEPRGDPEMAPVYLQRLLPVFCTTFQMTMLPSVRKASLGLIRKMIHYIQPNLLEELCALELSPNFGTQVVEVIATVLDNEEDEDGHSVVLSIIQDLMAKSQEVFLDHFARLGIFTKVQTLAGPPESQDNNENEPITEGRKRSSAGKAYHWRDWSICRGRDCLYIWSDAAALELSNGSNGWFRFILDGKLATMYSSGSPEGGADTSGKSRAADSLTTEENRGEFLEKLQRARAAVRCTNNSIPILSRPGLTRLVVGNWSLTSRKEAEIHIHNCDGQQQTTILREDLPGFIFESNRGTKHSFIAETSLGPEFSAGWATKKGKRLRSKLEATKMKVKYLAHQIYEQYFRAAQAQPRGIVAKLGNIVAQIERACQKQCSYGNNREGGYSWREILHNALDDLTQILKEDGVVSAYELHSSGLVQALLSLLSTSYWDQGLKSSKMSKYQKQRVQVFKQCFRNKLNEDNNSISILIHKLIAVLESIEKLPVYLYDTPGSGYGLQILTRRLRFRLEKSSGESTLIDRTGRGLKMEPLATVAQLERYLLKMVAKQWYDYDRTSYQFLKKLRDPKYQTFKHSHDFDENGLIYFIGTNGKTSSEWVNPGQYGLVTVTSSDGRNLPYGRVEDILSRDPSALNCHTNDDKRAWFSIDLGVYIIPSAYTLRHARGYGRSALRNWHFQMSRDGQIWTTLYTHILDMSLNDPGSTATWPIEVSPDEYQGWRHVRIQQAGKNASGQTHYLSLSGFEIYGQVTSVSEDMGKAHKEQEAHLRKQRRLVKSQLLKHMTVGARVVRGVDWKWRDQDGNPPGEGTVTGELHSGWIDVTWDHGGSNSYRMGAEGKYDIKLAPGYDSVLTSRKSSSTPSLPEATDVKTSVASTEQAASADNLAAKQAAETIAESVLSVARNEALVAVTSESQAASNESELSVVVHPLRDPHNDLSTINNSTDLATIVESLALCDSKPLSTNSSDSQKALVSSNSSSNISKSNRSSKISNSQAAAAAAQSFVEAVEALDKIREGSDMLRNNTNNFLSAELLQSALNIGQSSQINTLSSLNSVGVRISVSSNSETDEEKPVRRKTDSVKGGSCSSDKDEAVTNTNNAKNNSNNTIVVTNPMSVSVPNLTSTEANSQIEPTTTAGLLETFAALARRRTLASVSTSNASNTNTNNSQNASSNAQNNQNSSSLFRAPNSVSSLVRLALSSNFP</sequence>
<dbReference type="PROSITE" id="PS50297">
    <property type="entry name" value="ANK_REP_REGION"/>
    <property type="match status" value="1"/>
</dbReference>
<dbReference type="InterPro" id="IPR037252">
    <property type="entry name" value="Mib_Herc2_sf"/>
</dbReference>
<dbReference type="InterPro" id="IPR036770">
    <property type="entry name" value="Ankyrin_rpt-contain_sf"/>
</dbReference>
<comment type="similarity">
    <text evidence="4">Belongs to the UPL family. K-HECT subfamily.</text>
</comment>
<dbReference type="PROSITE" id="PS51416">
    <property type="entry name" value="MIB_HERC2"/>
    <property type="match status" value="1"/>
</dbReference>
<dbReference type="FunFam" id="1.25.10.10:FF:000051">
    <property type="entry name" value="E3 ubiquitin-protein ligase HECTD1 isoform X1"/>
    <property type="match status" value="1"/>
</dbReference>
<dbReference type="InterPro" id="IPR002110">
    <property type="entry name" value="Ankyrin_rpt"/>
</dbReference>
<feature type="region of interest" description="Disordered" evidence="5">
    <location>
        <begin position="248"/>
        <end position="275"/>
    </location>
</feature>
<dbReference type="GO" id="GO:0043161">
    <property type="term" value="P:proteasome-mediated ubiquitin-dependent protein catabolic process"/>
    <property type="evidence" value="ECO:0007669"/>
    <property type="project" value="TreeGrafter"/>
</dbReference>
<dbReference type="Pfam" id="PF06701">
    <property type="entry name" value="MIB_HERC2"/>
    <property type="match status" value="1"/>
</dbReference>
<feature type="compositionally biased region" description="Polar residues" evidence="5">
    <location>
        <begin position="253"/>
        <end position="262"/>
    </location>
</feature>
<reference evidence="7" key="1">
    <citation type="journal article" date="2023" name="Insect Mol. Biol.">
        <title>Genome sequencing provides insights into the evolution of gene families encoding plant cell wall-degrading enzymes in longhorned beetles.</title>
        <authorList>
            <person name="Shin N.R."/>
            <person name="Okamura Y."/>
            <person name="Kirsch R."/>
            <person name="Pauchet Y."/>
        </authorList>
    </citation>
    <scope>NUCLEOTIDE SEQUENCE</scope>
    <source>
        <strain evidence="7">AMC_N1</strain>
    </source>
</reference>
<evidence type="ECO:0000313" key="8">
    <source>
        <dbReference type="Proteomes" id="UP001162162"/>
    </source>
</evidence>
<dbReference type="EMBL" id="JAPWTK010000965">
    <property type="protein sequence ID" value="KAJ8934911.1"/>
    <property type="molecule type" value="Genomic_DNA"/>
</dbReference>
<evidence type="ECO:0000313" key="7">
    <source>
        <dbReference type="EMBL" id="KAJ8934911.1"/>
    </source>
</evidence>
<dbReference type="InterPro" id="IPR012919">
    <property type="entry name" value="SUN_dom"/>
</dbReference>
<dbReference type="Gene3D" id="1.25.40.20">
    <property type="entry name" value="Ankyrin repeat-containing domain"/>
    <property type="match status" value="1"/>
</dbReference>
<dbReference type="Pfam" id="PF12796">
    <property type="entry name" value="Ank_2"/>
    <property type="match status" value="1"/>
</dbReference>
<keyword evidence="2 4" id="KW-0808">Transferase</keyword>
<dbReference type="SUPFAM" id="SSF48371">
    <property type="entry name" value="ARM repeat"/>
    <property type="match status" value="1"/>
</dbReference>
<evidence type="ECO:0000256" key="1">
    <source>
        <dbReference type="ARBA" id="ARBA00000885"/>
    </source>
</evidence>
<proteinExistence type="inferred from homology"/>
<feature type="compositionally biased region" description="Low complexity" evidence="5">
    <location>
        <begin position="1584"/>
        <end position="1596"/>
    </location>
</feature>
<keyword evidence="4" id="KW-0833">Ubl conjugation pathway</keyword>
<comment type="catalytic activity">
    <reaction evidence="1 4">
        <text>S-ubiquitinyl-[E2 ubiquitin-conjugating enzyme]-L-cysteine + [acceptor protein]-L-lysine = [E2 ubiquitin-conjugating enzyme]-L-cysteine + N(6)-ubiquitinyl-[acceptor protein]-L-lysine.</text>
        <dbReference type="EC" id="2.3.2.26"/>
    </reaction>
</comment>
<feature type="compositionally biased region" description="Basic and acidic residues" evidence="5">
    <location>
        <begin position="1560"/>
        <end position="1569"/>
    </location>
</feature>
<dbReference type="SUPFAM" id="SSF49785">
    <property type="entry name" value="Galactose-binding domain-like"/>
    <property type="match status" value="1"/>
</dbReference>
<keyword evidence="3" id="KW-0040">ANK repeat</keyword>
<dbReference type="GO" id="GO:0016607">
    <property type="term" value="C:nuclear speck"/>
    <property type="evidence" value="ECO:0007669"/>
    <property type="project" value="TreeGrafter"/>
</dbReference>
<evidence type="ECO:0000256" key="5">
    <source>
        <dbReference type="SAM" id="MobiDB-lite"/>
    </source>
</evidence>
<dbReference type="GO" id="GO:0070534">
    <property type="term" value="P:protein K63-linked ubiquitination"/>
    <property type="evidence" value="ECO:0007669"/>
    <property type="project" value="TreeGrafter"/>
</dbReference>
<dbReference type="GO" id="GO:0061630">
    <property type="term" value="F:ubiquitin protein ligase activity"/>
    <property type="evidence" value="ECO:0007669"/>
    <property type="project" value="UniProtKB-UniRule"/>
</dbReference>
<name>A0AAV8X8F9_9CUCU</name>
<evidence type="ECO:0000259" key="6">
    <source>
        <dbReference type="PROSITE" id="PS51416"/>
    </source>
</evidence>
<gene>
    <name evidence="7" type="ORF">NQ318_012460</name>
</gene>
<comment type="pathway">
    <text evidence="4">Protein modification; protein ubiquitination.</text>
</comment>
<feature type="region of interest" description="Disordered" evidence="5">
    <location>
        <begin position="619"/>
        <end position="639"/>
    </location>
</feature>
<dbReference type="Proteomes" id="UP001162162">
    <property type="component" value="Unassembled WGS sequence"/>
</dbReference>
<evidence type="ECO:0000256" key="4">
    <source>
        <dbReference type="RuleBase" id="RU369009"/>
    </source>
</evidence>
<organism evidence="7 8">
    <name type="scientific">Aromia moschata</name>
    <dbReference type="NCBI Taxonomy" id="1265417"/>
    <lineage>
        <taxon>Eukaryota</taxon>
        <taxon>Metazoa</taxon>
        <taxon>Ecdysozoa</taxon>
        <taxon>Arthropoda</taxon>
        <taxon>Hexapoda</taxon>
        <taxon>Insecta</taxon>
        <taxon>Pterygota</taxon>
        <taxon>Neoptera</taxon>
        <taxon>Endopterygota</taxon>
        <taxon>Coleoptera</taxon>
        <taxon>Polyphaga</taxon>
        <taxon>Cucujiformia</taxon>
        <taxon>Chrysomeloidea</taxon>
        <taxon>Cerambycidae</taxon>
        <taxon>Cerambycinae</taxon>
        <taxon>Callichromatini</taxon>
        <taxon>Aromia</taxon>
    </lineage>
</organism>
<feature type="region of interest" description="Disordered" evidence="5">
    <location>
        <begin position="693"/>
        <end position="713"/>
    </location>
</feature>
<dbReference type="InterPro" id="IPR016024">
    <property type="entry name" value="ARM-type_fold"/>
</dbReference>
<feature type="repeat" description="ANK" evidence="3">
    <location>
        <begin position="403"/>
        <end position="435"/>
    </location>
</feature>
<dbReference type="EC" id="2.3.2.26" evidence="4"/>
<dbReference type="Gene3D" id="2.30.30.40">
    <property type="entry name" value="SH3 Domains"/>
    <property type="match status" value="1"/>
</dbReference>
<accession>A0AAV8X8F9</accession>
<dbReference type="SUPFAM" id="SSF48403">
    <property type="entry name" value="Ankyrin repeat"/>
    <property type="match status" value="1"/>
</dbReference>
<dbReference type="Gene3D" id="2.60.120.260">
    <property type="entry name" value="Galactose-binding domain-like"/>
    <property type="match status" value="1"/>
</dbReference>
<dbReference type="SUPFAM" id="SSF159034">
    <property type="entry name" value="Mib/herc2 domain-like"/>
    <property type="match status" value="1"/>
</dbReference>
<dbReference type="InterPro" id="IPR008979">
    <property type="entry name" value="Galactose-bd-like_sf"/>
</dbReference>
<dbReference type="InterPro" id="IPR045322">
    <property type="entry name" value="HECTD1/TRIP12-like"/>
</dbReference>
<keyword evidence="8" id="KW-1185">Reference proteome</keyword>
<dbReference type="GO" id="GO:0046872">
    <property type="term" value="F:metal ion binding"/>
    <property type="evidence" value="ECO:0007669"/>
    <property type="project" value="InterPro"/>
</dbReference>
<feature type="domain" description="MIB/HERC2" evidence="6">
    <location>
        <begin position="1267"/>
        <end position="1339"/>
    </location>
</feature>
<dbReference type="FunFam" id="2.60.120.260:FF:000014">
    <property type="entry name" value="E3 ubiquitin-protein ligase HECTD1 isoform X1"/>
    <property type="match status" value="1"/>
</dbReference>
<protein>
    <recommendedName>
        <fullName evidence="4">E3 ubiquitin-protein ligase</fullName>
        <ecNumber evidence="4">2.3.2.26</ecNumber>
    </recommendedName>
</protein>
<feature type="compositionally biased region" description="Low complexity" evidence="5">
    <location>
        <begin position="263"/>
        <end position="275"/>
    </location>
</feature>
<dbReference type="PANTHER" id="PTHR45670:SF1">
    <property type="entry name" value="E3 UBIQUITIN-PROTEIN LIGASE HECTD1"/>
    <property type="match status" value="1"/>
</dbReference>
<feature type="region of interest" description="Disordered" evidence="5">
    <location>
        <begin position="1551"/>
        <end position="1597"/>
    </location>
</feature>
<feature type="region of interest" description="Disordered" evidence="5">
    <location>
        <begin position="1643"/>
        <end position="1673"/>
    </location>
</feature>
<comment type="function">
    <text evidence="4">E3 ubiquitin-protein ligase which accepts ubiquitin from an E2 ubiquitin-conjugating enzyme in the form of a thioester and then directly transfers the ubiquitin to targeted substrates.</text>
</comment>
<feature type="region of interest" description="Disordered" evidence="5">
    <location>
        <begin position="1451"/>
        <end position="1481"/>
    </location>
</feature>
<feature type="compositionally biased region" description="Polar residues" evidence="5">
    <location>
        <begin position="1451"/>
        <end position="1464"/>
    </location>
</feature>
<dbReference type="FunFam" id="2.30.30.40:FF:000085">
    <property type="entry name" value="E3 ubiquitin-protein ligase HECTD1 isoform X1"/>
    <property type="match status" value="1"/>
</dbReference>
<dbReference type="PROSITE" id="PS50088">
    <property type="entry name" value="ANK_REPEAT"/>
    <property type="match status" value="1"/>
</dbReference>